<evidence type="ECO:0000256" key="3">
    <source>
        <dbReference type="ARBA" id="ARBA00023295"/>
    </source>
</evidence>
<dbReference type="Gene3D" id="3.20.20.80">
    <property type="entry name" value="Glycosidases"/>
    <property type="match status" value="1"/>
</dbReference>
<dbReference type="InterPro" id="IPR017853">
    <property type="entry name" value="GH"/>
</dbReference>
<dbReference type="Proteomes" id="UP001172731">
    <property type="component" value="Unassembled WGS sequence"/>
</dbReference>
<evidence type="ECO:0000259" key="7">
    <source>
        <dbReference type="Pfam" id="PF18565"/>
    </source>
</evidence>
<dbReference type="Gene3D" id="2.60.40.10">
    <property type="entry name" value="Immunoglobulins"/>
    <property type="match status" value="3"/>
</dbReference>
<evidence type="ECO:0000259" key="5">
    <source>
        <dbReference type="Pfam" id="PF02836"/>
    </source>
</evidence>
<name>A0ABT8FPP7_9MICO</name>
<dbReference type="PANTHER" id="PTHR42732">
    <property type="entry name" value="BETA-GALACTOSIDASE"/>
    <property type="match status" value="1"/>
</dbReference>
<accession>A0ABT8FPP7</accession>
<dbReference type="RefSeq" id="WP_301132150.1">
    <property type="nucleotide sequence ID" value="NZ_BAAAUQ010000002.1"/>
</dbReference>
<dbReference type="SUPFAM" id="SSF49785">
    <property type="entry name" value="Galactose-binding domain-like"/>
    <property type="match status" value="1"/>
</dbReference>
<dbReference type="PANTHER" id="PTHR42732:SF1">
    <property type="entry name" value="BETA-MANNOSIDASE"/>
    <property type="match status" value="1"/>
</dbReference>
<evidence type="ECO:0000256" key="1">
    <source>
        <dbReference type="ARBA" id="ARBA00007401"/>
    </source>
</evidence>
<dbReference type="PRINTS" id="PR00132">
    <property type="entry name" value="GLHYDRLASE2"/>
</dbReference>
<evidence type="ECO:0000313" key="8">
    <source>
        <dbReference type="EMBL" id="MDN4463150.1"/>
    </source>
</evidence>
<organism evidence="8 9">
    <name type="scientific">Microbacterium aurantiacum</name>
    <dbReference type="NCBI Taxonomy" id="162393"/>
    <lineage>
        <taxon>Bacteria</taxon>
        <taxon>Bacillati</taxon>
        <taxon>Actinomycetota</taxon>
        <taxon>Actinomycetes</taxon>
        <taxon>Micrococcales</taxon>
        <taxon>Microbacteriaceae</taxon>
        <taxon>Microbacterium</taxon>
    </lineage>
</organism>
<dbReference type="Pfam" id="PF00703">
    <property type="entry name" value="Glyco_hydro_2"/>
    <property type="match status" value="1"/>
</dbReference>
<dbReference type="SUPFAM" id="SSF51445">
    <property type="entry name" value="(Trans)glycosidases"/>
    <property type="match status" value="1"/>
</dbReference>
<evidence type="ECO:0000259" key="6">
    <source>
        <dbReference type="Pfam" id="PF16355"/>
    </source>
</evidence>
<evidence type="ECO:0000313" key="9">
    <source>
        <dbReference type="Proteomes" id="UP001172731"/>
    </source>
</evidence>
<dbReference type="InterPro" id="IPR051913">
    <property type="entry name" value="GH2_Domain-Containing"/>
</dbReference>
<evidence type="ECO:0000259" key="4">
    <source>
        <dbReference type="Pfam" id="PF00703"/>
    </source>
</evidence>
<sequence>MIRVPFPASWTVGPKLGAFERPDADTAPRPVTVPHDALRDLPREPSSPQGVHAGYFPGGVFAYTATFEVPATWREKTVLVEFEGVYRDAVVRVNGDVAAHHAGGYSAFRVPLDGFLRFGETNTLTVDARVHKDSRWYTGAGIYRPVHLVVADPVHLTLDGVDARAVDVDDERAMFALSAEVRNTTRHTRTTRVMWAIVDPRGVAVARTSVPLTLTPGETAVARTRVAVADPQRWSPEAPHLYRVEAALTDEADDSELDRAALTTGIRTLQLDPARGLRVNGVGVDLRGACVHHDNGVLGSAGDAAAEDRRIRRLKEAGFNAIRSSHNPASRAVLEACDRHGMLVMDELTDVWLQSKTAFDASVTFAETWREEVAALVAKDRSHPSVILYSIGNEILELGRPIGAAWGRSLAEEIRRLDPTRYVTNGINGIIANLEAIAEITGEAKGEEADAGEDATDPNTMMANMGAQMAAANASDLVSRSIEEAASVLDVVGFNYADSRYRQDAIDHPHRVIVGSETFPDRIAELWRLVTELPHVIGDFTWTGWDYLGEAGIGRVDYTDAEGYVATGTAGPYPYVLADCGDIDITGHRLPASYYREIAFGLRRAPYIAVHRPQHHGRPAAKTPWSWDDVVASWSWGVPAGSPVTVDVYADADEVELLLEGRSLGVAPVGEARDLVARFEIAYRPGELLAVARKGGVVIGSHALASAAGDVSLRAAAEGGILPGPLSFVDIVLADAAGVVPCDRDVLVTVEVDGPGEIAGLGTGRARTEESFAGPSCTTFDGRALAVIRRTGDGPLALRVSAEGHAPVEVSLA</sequence>
<dbReference type="Pfam" id="PF18565">
    <property type="entry name" value="Glyco_hydro2_C5"/>
    <property type="match status" value="1"/>
</dbReference>
<dbReference type="InterPro" id="IPR006102">
    <property type="entry name" value="Ig-like_GH2"/>
</dbReference>
<comment type="caution">
    <text evidence="8">The sequence shown here is derived from an EMBL/GenBank/DDBJ whole genome shotgun (WGS) entry which is preliminary data.</text>
</comment>
<dbReference type="EMBL" id="JAHWXI010000001">
    <property type="protein sequence ID" value="MDN4463150.1"/>
    <property type="molecule type" value="Genomic_DNA"/>
</dbReference>
<proteinExistence type="inferred from homology"/>
<dbReference type="Pfam" id="PF02836">
    <property type="entry name" value="Glyco_hydro_2_C"/>
    <property type="match status" value="1"/>
</dbReference>
<feature type="domain" description="Glycoside hydrolase family 2 catalytic" evidence="5">
    <location>
        <begin position="277"/>
        <end position="436"/>
    </location>
</feature>
<protein>
    <submittedName>
        <fullName evidence="8">DUF4982 domain-containing protein</fullName>
    </submittedName>
</protein>
<keyword evidence="3" id="KW-0326">Glycosidase</keyword>
<feature type="domain" description="DUF4982" evidence="6">
    <location>
        <begin position="641"/>
        <end position="698"/>
    </location>
</feature>
<gene>
    <name evidence="8" type="ORF">KZC48_01855</name>
</gene>
<dbReference type="Gene3D" id="2.60.120.260">
    <property type="entry name" value="Galactose-binding domain-like"/>
    <property type="match status" value="1"/>
</dbReference>
<dbReference type="InterPro" id="IPR032311">
    <property type="entry name" value="DUF4982"/>
</dbReference>
<dbReference type="Pfam" id="PF16355">
    <property type="entry name" value="DUF4982"/>
    <property type="match status" value="1"/>
</dbReference>
<feature type="domain" description="Glycoside hydrolase family 2" evidence="7">
    <location>
        <begin position="726"/>
        <end position="810"/>
    </location>
</feature>
<dbReference type="InterPro" id="IPR013783">
    <property type="entry name" value="Ig-like_fold"/>
</dbReference>
<keyword evidence="2" id="KW-0378">Hydrolase</keyword>
<dbReference type="InterPro" id="IPR006103">
    <property type="entry name" value="Glyco_hydro_2_cat"/>
</dbReference>
<keyword evidence="9" id="KW-1185">Reference proteome</keyword>
<dbReference type="InterPro" id="IPR006101">
    <property type="entry name" value="Glyco_hydro_2"/>
</dbReference>
<dbReference type="SUPFAM" id="SSF49303">
    <property type="entry name" value="beta-Galactosidase/glucuronidase domain"/>
    <property type="match status" value="1"/>
</dbReference>
<evidence type="ECO:0000256" key="2">
    <source>
        <dbReference type="ARBA" id="ARBA00022801"/>
    </source>
</evidence>
<feature type="domain" description="Glycoside hydrolase family 2 immunoglobulin-like beta-sandwich" evidence="4">
    <location>
        <begin position="167"/>
        <end position="267"/>
    </location>
</feature>
<comment type="similarity">
    <text evidence="1">Belongs to the glycosyl hydrolase 2 family.</text>
</comment>
<dbReference type="InterPro" id="IPR008979">
    <property type="entry name" value="Galactose-bd-like_sf"/>
</dbReference>
<reference evidence="8" key="1">
    <citation type="submission" date="2021-06" db="EMBL/GenBank/DDBJ databases">
        <title>Genome-based taxonomic framework of Microbacterium strains isolated from marine environment, the description of four new species and reclassification of four preexisting species.</title>
        <authorList>
            <person name="Lee S.D."/>
            <person name="Kim S.-M."/>
            <person name="Byeon Y.-S."/>
            <person name="Yang H.L."/>
            <person name="Kim I.S."/>
        </authorList>
    </citation>
    <scope>NUCLEOTIDE SEQUENCE</scope>
    <source>
        <strain evidence="8">KACC 20510</strain>
    </source>
</reference>
<dbReference type="InterPro" id="IPR036156">
    <property type="entry name" value="Beta-gal/glucu_dom_sf"/>
</dbReference>
<dbReference type="InterPro" id="IPR040605">
    <property type="entry name" value="Glyco_hydro2_dom5"/>
</dbReference>